<dbReference type="InterPro" id="IPR003661">
    <property type="entry name" value="HisK_dim/P_dom"/>
</dbReference>
<evidence type="ECO:0000256" key="4">
    <source>
        <dbReference type="ARBA" id="ARBA00023015"/>
    </source>
</evidence>
<dbReference type="InterPro" id="IPR018060">
    <property type="entry name" value="HTH_AraC"/>
</dbReference>
<keyword evidence="6" id="KW-0804">Transcription</keyword>
<dbReference type="InterPro" id="IPR011623">
    <property type="entry name" value="7TMR_DISM_rcpt_extracell_dom1"/>
</dbReference>
<feature type="transmembrane region" description="Helical" evidence="8">
    <location>
        <begin position="258"/>
        <end position="282"/>
    </location>
</feature>
<comment type="caution">
    <text evidence="12">The sequence shown here is derived from an EMBL/GenBank/DDBJ whole genome shotgun (WGS) entry which is preliminary data.</text>
</comment>
<keyword evidence="4" id="KW-0805">Transcription regulation</keyword>
<keyword evidence="8" id="KW-0812">Transmembrane</keyword>
<dbReference type="PROSITE" id="PS50110">
    <property type="entry name" value="RESPONSE_REGULATORY"/>
    <property type="match status" value="1"/>
</dbReference>
<dbReference type="InterPro" id="IPR001789">
    <property type="entry name" value="Sig_transdc_resp-reg_receiver"/>
</dbReference>
<dbReference type="Pfam" id="PF12833">
    <property type="entry name" value="HTH_18"/>
    <property type="match status" value="1"/>
</dbReference>
<dbReference type="SMART" id="SM00448">
    <property type="entry name" value="REC"/>
    <property type="match status" value="1"/>
</dbReference>
<proteinExistence type="predicted"/>
<evidence type="ECO:0000259" key="9">
    <source>
        <dbReference type="PROSITE" id="PS01124"/>
    </source>
</evidence>
<evidence type="ECO:0000256" key="6">
    <source>
        <dbReference type="ARBA" id="ARBA00023163"/>
    </source>
</evidence>
<feature type="transmembrane region" description="Helical" evidence="8">
    <location>
        <begin position="294"/>
        <end position="315"/>
    </location>
</feature>
<feature type="modified residue" description="4-aspartylphosphate" evidence="7">
    <location>
        <position position="754"/>
    </location>
</feature>
<dbReference type="PROSITE" id="PS01124">
    <property type="entry name" value="HTH_ARAC_FAMILY_2"/>
    <property type="match status" value="1"/>
</dbReference>
<dbReference type="Proteomes" id="UP000625780">
    <property type="component" value="Unassembled WGS sequence"/>
</dbReference>
<dbReference type="InterPro" id="IPR005467">
    <property type="entry name" value="His_kinase_dom"/>
</dbReference>
<feature type="domain" description="Response regulatory" evidence="11">
    <location>
        <begin position="706"/>
        <end position="821"/>
    </location>
</feature>
<dbReference type="InterPro" id="IPR009057">
    <property type="entry name" value="Homeodomain-like_sf"/>
</dbReference>
<dbReference type="SUPFAM" id="SSF46689">
    <property type="entry name" value="Homeodomain-like"/>
    <property type="match status" value="1"/>
</dbReference>
<feature type="domain" description="HTH araC/xylS-type" evidence="9">
    <location>
        <begin position="853"/>
        <end position="949"/>
    </location>
</feature>
<evidence type="ECO:0000313" key="12">
    <source>
        <dbReference type="EMBL" id="GGD48230.1"/>
    </source>
</evidence>
<dbReference type="PRINTS" id="PR00344">
    <property type="entry name" value="BCTRLSENSOR"/>
</dbReference>
<dbReference type="InterPro" id="IPR011006">
    <property type="entry name" value="CheY-like_superfamily"/>
</dbReference>
<dbReference type="SMART" id="SM00388">
    <property type="entry name" value="HisKA"/>
    <property type="match status" value="1"/>
</dbReference>
<dbReference type="Pfam" id="PF00072">
    <property type="entry name" value="Response_reg"/>
    <property type="match status" value="1"/>
</dbReference>
<dbReference type="PANTHER" id="PTHR43547:SF2">
    <property type="entry name" value="HYBRID SIGNAL TRANSDUCTION HISTIDINE KINASE C"/>
    <property type="match status" value="1"/>
</dbReference>
<dbReference type="CDD" id="cd00082">
    <property type="entry name" value="HisKA"/>
    <property type="match status" value="1"/>
</dbReference>
<dbReference type="InterPro" id="IPR003594">
    <property type="entry name" value="HATPase_dom"/>
</dbReference>
<evidence type="ECO:0000256" key="3">
    <source>
        <dbReference type="ARBA" id="ARBA00022553"/>
    </source>
</evidence>
<dbReference type="SUPFAM" id="SSF47384">
    <property type="entry name" value="Homodimeric domain of signal transducing histidine kinase"/>
    <property type="match status" value="1"/>
</dbReference>
<name>A0ABQ1QXE1_9FLAO</name>
<feature type="domain" description="Histidine kinase" evidence="10">
    <location>
        <begin position="444"/>
        <end position="662"/>
    </location>
</feature>
<accession>A0ABQ1QXE1</accession>
<feature type="transmembrane region" description="Helical" evidence="8">
    <location>
        <begin position="232"/>
        <end position="252"/>
    </location>
</feature>
<evidence type="ECO:0000259" key="11">
    <source>
        <dbReference type="PROSITE" id="PS50110"/>
    </source>
</evidence>
<evidence type="ECO:0000313" key="13">
    <source>
        <dbReference type="Proteomes" id="UP000625780"/>
    </source>
</evidence>
<dbReference type="PROSITE" id="PS00041">
    <property type="entry name" value="HTH_ARAC_FAMILY_1"/>
    <property type="match status" value="1"/>
</dbReference>
<dbReference type="Pfam" id="PF02518">
    <property type="entry name" value="HATPase_c"/>
    <property type="match status" value="1"/>
</dbReference>
<dbReference type="Gene3D" id="3.40.50.2300">
    <property type="match status" value="1"/>
</dbReference>
<dbReference type="SUPFAM" id="SSF55874">
    <property type="entry name" value="ATPase domain of HSP90 chaperone/DNA topoisomerase II/histidine kinase"/>
    <property type="match status" value="1"/>
</dbReference>
<keyword evidence="13" id="KW-1185">Reference proteome</keyword>
<dbReference type="Pfam" id="PF00512">
    <property type="entry name" value="HisKA"/>
    <property type="match status" value="1"/>
</dbReference>
<dbReference type="Gene3D" id="2.60.40.2380">
    <property type="match status" value="1"/>
</dbReference>
<evidence type="ECO:0000256" key="2">
    <source>
        <dbReference type="ARBA" id="ARBA00012438"/>
    </source>
</evidence>
<dbReference type="SMART" id="SM00387">
    <property type="entry name" value="HATPase_c"/>
    <property type="match status" value="1"/>
</dbReference>
<dbReference type="PANTHER" id="PTHR43547">
    <property type="entry name" value="TWO-COMPONENT HISTIDINE KINASE"/>
    <property type="match status" value="1"/>
</dbReference>
<evidence type="ECO:0000256" key="1">
    <source>
        <dbReference type="ARBA" id="ARBA00000085"/>
    </source>
</evidence>
<dbReference type="Gene3D" id="1.10.10.60">
    <property type="entry name" value="Homeodomain-like"/>
    <property type="match status" value="1"/>
</dbReference>
<dbReference type="PROSITE" id="PS50109">
    <property type="entry name" value="HIS_KIN"/>
    <property type="match status" value="1"/>
</dbReference>
<keyword evidence="8" id="KW-1133">Transmembrane helix</keyword>
<evidence type="ECO:0000256" key="5">
    <source>
        <dbReference type="ARBA" id="ARBA00023125"/>
    </source>
</evidence>
<keyword evidence="5" id="KW-0238">DNA-binding</keyword>
<gene>
    <name evidence="12" type="ORF">GCM10011361_13780</name>
</gene>
<dbReference type="InterPro" id="IPR004358">
    <property type="entry name" value="Sig_transdc_His_kin-like_C"/>
</dbReference>
<feature type="transmembrane region" description="Helical" evidence="8">
    <location>
        <begin position="327"/>
        <end position="348"/>
    </location>
</feature>
<keyword evidence="3 7" id="KW-0597">Phosphoprotein</keyword>
<organism evidence="12 13">
    <name type="scientific">Muriicola marianensis</name>
    <dbReference type="NCBI Taxonomy" id="1324801"/>
    <lineage>
        <taxon>Bacteria</taxon>
        <taxon>Pseudomonadati</taxon>
        <taxon>Bacteroidota</taxon>
        <taxon>Flavobacteriia</taxon>
        <taxon>Flavobacteriales</taxon>
        <taxon>Flavobacteriaceae</taxon>
        <taxon>Muriicola</taxon>
    </lineage>
</organism>
<evidence type="ECO:0000256" key="7">
    <source>
        <dbReference type="PROSITE-ProRule" id="PRU00169"/>
    </source>
</evidence>
<evidence type="ECO:0000256" key="8">
    <source>
        <dbReference type="SAM" id="Phobius"/>
    </source>
</evidence>
<dbReference type="EC" id="2.7.13.3" evidence="2"/>
<feature type="transmembrane region" description="Helical" evidence="8">
    <location>
        <begin position="355"/>
        <end position="376"/>
    </location>
</feature>
<reference evidence="13" key="1">
    <citation type="journal article" date="2019" name="Int. J. Syst. Evol. Microbiol.">
        <title>The Global Catalogue of Microorganisms (GCM) 10K type strain sequencing project: providing services to taxonomists for standard genome sequencing and annotation.</title>
        <authorList>
            <consortium name="The Broad Institute Genomics Platform"/>
            <consortium name="The Broad Institute Genome Sequencing Center for Infectious Disease"/>
            <person name="Wu L."/>
            <person name="Ma J."/>
        </authorList>
    </citation>
    <scope>NUCLEOTIDE SEQUENCE [LARGE SCALE GENOMIC DNA]</scope>
    <source>
        <strain evidence="13">CGMCC 1.12606</strain>
    </source>
</reference>
<dbReference type="InterPro" id="IPR036097">
    <property type="entry name" value="HisK_dim/P_sf"/>
</dbReference>
<dbReference type="SUPFAM" id="SSF52172">
    <property type="entry name" value="CheY-like"/>
    <property type="match status" value="1"/>
</dbReference>
<comment type="catalytic activity">
    <reaction evidence="1">
        <text>ATP + protein L-histidine = ADP + protein N-phospho-L-histidine.</text>
        <dbReference type="EC" id="2.7.13.3"/>
    </reaction>
</comment>
<dbReference type="SMART" id="SM00342">
    <property type="entry name" value="HTH_ARAC"/>
    <property type="match status" value="1"/>
</dbReference>
<protein>
    <recommendedName>
        <fullName evidence="2">histidine kinase</fullName>
        <ecNumber evidence="2">2.7.13.3</ecNumber>
    </recommendedName>
</protein>
<dbReference type="Pfam" id="PF07695">
    <property type="entry name" value="7TMR-DISM_7TM"/>
    <property type="match status" value="1"/>
</dbReference>
<dbReference type="InterPro" id="IPR018062">
    <property type="entry name" value="HTH_AraC-typ_CS"/>
</dbReference>
<dbReference type="EMBL" id="BMFH01000001">
    <property type="protein sequence ID" value="GGD48230.1"/>
    <property type="molecule type" value="Genomic_DNA"/>
</dbReference>
<dbReference type="InterPro" id="IPR036890">
    <property type="entry name" value="HATPase_C_sf"/>
</dbReference>
<feature type="transmembrane region" description="Helical" evidence="8">
    <location>
        <begin position="206"/>
        <end position="225"/>
    </location>
</feature>
<keyword evidence="8" id="KW-0472">Membrane</keyword>
<dbReference type="Gene3D" id="1.10.287.130">
    <property type="match status" value="1"/>
</dbReference>
<sequence length="949" mass="108605">MIMRYSFLLLLCCVLNLYESTGQEVYDLDPAYPVHDLDKYLRVYEDRMENLSPDILLQDENDLEFTEGDKLPRFLETNVPYWGKLRIRALDSLKGWTLHFEDKMIGPPVWTKSNGRVDVYAYSGRTLLFHQKTGVGVPRAERATRNNWMLNSIRLEELPTDEPITLIIRAEGNDFGYPAYFNLSARSPDQPYYHQINQFHHSFNTFMFGVTFIIFLFFLLQYLYLKDPVYFWFSLWLFFCTLTQAMTIGLIIDSLPTWRYPFWFITANGIFFTFWFFGRAFVESKQKFPKLDKFILGLALFVLAEIVLTGLYVIFFNPDIHFIEPGFHFQLLNIYTLGSLIISVILCFKKDLFARYFGIGSLIASIFLVIGTLWSMGWIMPPFMIDPYGTGLFFQIVLYSFGMAYRSQKINESIQQERLNATRSLAEIQRMKDLDEVKTRFFANISHEFRTPLSLIQGPLQQARKSSANAGGPILIGQRTYEVIKQNIVRLQTLVNQLLDLSKLESGTVHLKLQQGGLIQYLRSLVYSFESVAEQRNISFTTHFPREMDKAYYDKDKLEKILSNLLSNSFKFTPPGGSVRVDVSSSQKALVIEISDSGSGMSKKDVDRIFDRFYRVEGTEVEGSGIGLALTKELVDLHQGQISVHSEKGRGTTFRVRIPIELEELPKAVMIEHSSPEKEADSLSDTGETIAKTEVQESLHDKDREVVLLVEDNNDLSVFIREVLSPRFEVISARDGLQGERMAFEHIPDLIVSDVMMPKKDGYELCNSLKTNIKTSHIPIIMLTAKAGQANKLAGLTQGADAYLTKPFDPDELLLRTENLIQARKKIWEHFKTLEFVEVTDLKLNAVDDQFLQKVIQVIKDNLDNESLSVEDIASKVGFSRAQLHRKLKALTDKSAGQLLGEMRMNKAKVMLQNKAGSVSEVAYSVGYSNLSYFTKSFKEKFGVLPSKV</sequence>
<evidence type="ECO:0000259" key="10">
    <source>
        <dbReference type="PROSITE" id="PS50109"/>
    </source>
</evidence>
<dbReference type="Gene3D" id="3.30.565.10">
    <property type="entry name" value="Histidine kinase-like ATPase, C-terminal domain"/>
    <property type="match status" value="1"/>
</dbReference>
<dbReference type="CDD" id="cd17574">
    <property type="entry name" value="REC_OmpR"/>
    <property type="match status" value="1"/>
</dbReference>